<dbReference type="AlphaFoldDB" id="A0A1I7T8E3"/>
<proteinExistence type="predicted"/>
<accession>A0A1I7T8E3</accession>
<feature type="compositionally biased region" description="Basic residues" evidence="1">
    <location>
        <begin position="40"/>
        <end position="52"/>
    </location>
</feature>
<reference evidence="3" key="1">
    <citation type="submission" date="2016-11" db="UniProtKB">
        <authorList>
            <consortium name="WormBaseParasite"/>
        </authorList>
    </citation>
    <scope>IDENTIFICATION</scope>
</reference>
<dbReference type="WBParaSite" id="Csp11.Scaffold543.g3424.t1">
    <property type="protein sequence ID" value="Csp11.Scaffold543.g3424.t1"/>
    <property type="gene ID" value="Csp11.Scaffold543.g3424"/>
</dbReference>
<name>A0A1I7T8E3_9PELO</name>
<evidence type="ECO:0000256" key="1">
    <source>
        <dbReference type="SAM" id="MobiDB-lite"/>
    </source>
</evidence>
<sequence>MIMRIFDEINLPGPGRCGQWIKENGVFFYEKKKEKEKKKYPLRHRRRRRHGLNKMNDGRRRDQTRRVYVPVCPCVSQSPVWSEIRDQVLTNSSP</sequence>
<feature type="region of interest" description="Disordered" evidence="1">
    <location>
        <begin position="37"/>
        <end position="64"/>
    </location>
</feature>
<protein>
    <submittedName>
        <fullName evidence="3">Phage protein</fullName>
    </submittedName>
</protein>
<organism evidence="2 3">
    <name type="scientific">Caenorhabditis tropicalis</name>
    <dbReference type="NCBI Taxonomy" id="1561998"/>
    <lineage>
        <taxon>Eukaryota</taxon>
        <taxon>Metazoa</taxon>
        <taxon>Ecdysozoa</taxon>
        <taxon>Nematoda</taxon>
        <taxon>Chromadorea</taxon>
        <taxon>Rhabditida</taxon>
        <taxon>Rhabditina</taxon>
        <taxon>Rhabditomorpha</taxon>
        <taxon>Rhabditoidea</taxon>
        <taxon>Rhabditidae</taxon>
        <taxon>Peloderinae</taxon>
        <taxon>Caenorhabditis</taxon>
    </lineage>
</organism>
<evidence type="ECO:0000313" key="3">
    <source>
        <dbReference type="WBParaSite" id="Csp11.Scaffold543.g3424.t1"/>
    </source>
</evidence>
<keyword evidence="2" id="KW-1185">Reference proteome</keyword>
<dbReference type="Proteomes" id="UP000095282">
    <property type="component" value="Unplaced"/>
</dbReference>
<evidence type="ECO:0000313" key="2">
    <source>
        <dbReference type="Proteomes" id="UP000095282"/>
    </source>
</evidence>